<proteinExistence type="predicted"/>
<evidence type="ECO:0000313" key="2">
    <source>
        <dbReference type="Proteomes" id="UP000887159"/>
    </source>
</evidence>
<gene>
    <name evidence="1" type="ORF">TNCV_2206891</name>
</gene>
<name>A0A8X6VES4_TRICX</name>
<reference evidence="1" key="1">
    <citation type="submission" date="2020-08" db="EMBL/GenBank/DDBJ databases">
        <title>Multicomponent nature underlies the extraordinary mechanical properties of spider dragline silk.</title>
        <authorList>
            <person name="Kono N."/>
            <person name="Nakamura H."/>
            <person name="Mori M."/>
            <person name="Yoshida Y."/>
            <person name="Ohtoshi R."/>
            <person name="Malay A.D."/>
            <person name="Moran D.A.P."/>
            <person name="Tomita M."/>
            <person name="Numata K."/>
            <person name="Arakawa K."/>
        </authorList>
    </citation>
    <scope>NUCLEOTIDE SEQUENCE</scope>
</reference>
<organism evidence="1 2">
    <name type="scientific">Trichonephila clavipes</name>
    <name type="common">Golden silk orbweaver</name>
    <name type="synonym">Nephila clavipes</name>
    <dbReference type="NCBI Taxonomy" id="2585209"/>
    <lineage>
        <taxon>Eukaryota</taxon>
        <taxon>Metazoa</taxon>
        <taxon>Ecdysozoa</taxon>
        <taxon>Arthropoda</taxon>
        <taxon>Chelicerata</taxon>
        <taxon>Arachnida</taxon>
        <taxon>Araneae</taxon>
        <taxon>Araneomorphae</taxon>
        <taxon>Entelegynae</taxon>
        <taxon>Araneoidea</taxon>
        <taxon>Nephilidae</taxon>
        <taxon>Trichonephila</taxon>
    </lineage>
</organism>
<protein>
    <submittedName>
        <fullName evidence="1">Uncharacterized protein</fullName>
    </submittedName>
</protein>
<evidence type="ECO:0000313" key="1">
    <source>
        <dbReference type="EMBL" id="GFY05243.1"/>
    </source>
</evidence>
<comment type="caution">
    <text evidence="1">The sequence shown here is derived from an EMBL/GenBank/DDBJ whole genome shotgun (WGS) entry which is preliminary data.</text>
</comment>
<accession>A0A8X6VES4</accession>
<sequence length="72" mass="8184">MACEGNIDSDSSEPNSDDDFGSEYCLDISESNCSVLLKQKVILIQKAYQWCELNSDTRNPAPRNLYFKETQD</sequence>
<keyword evidence="2" id="KW-1185">Reference proteome</keyword>
<dbReference type="AlphaFoldDB" id="A0A8X6VES4"/>
<dbReference type="EMBL" id="BMAU01021250">
    <property type="protein sequence ID" value="GFY05243.1"/>
    <property type="molecule type" value="Genomic_DNA"/>
</dbReference>
<dbReference type="Proteomes" id="UP000887159">
    <property type="component" value="Unassembled WGS sequence"/>
</dbReference>